<comment type="subcellular location">
    <subcellularLocation>
        <location evidence="2">Membrane</location>
    </subcellularLocation>
</comment>
<dbReference type="SMART" id="SM00388">
    <property type="entry name" value="HisKA"/>
    <property type="match status" value="1"/>
</dbReference>
<dbReference type="Pfam" id="PF00512">
    <property type="entry name" value="HisKA"/>
    <property type="match status" value="1"/>
</dbReference>
<dbReference type="InterPro" id="IPR003660">
    <property type="entry name" value="HAMP_dom"/>
</dbReference>
<dbReference type="RefSeq" id="WP_011140863.1">
    <property type="nucleotide sequence ID" value="NC_005125.1"/>
</dbReference>
<dbReference type="SUPFAM" id="SSF47384">
    <property type="entry name" value="Homodimeric domain of signal transducing histidine kinase"/>
    <property type="match status" value="1"/>
</dbReference>
<dbReference type="STRING" id="251221.gene:10758339"/>
<dbReference type="EC" id="2.7.13.3" evidence="3"/>
<evidence type="ECO:0000256" key="1">
    <source>
        <dbReference type="ARBA" id="ARBA00000085"/>
    </source>
</evidence>
<dbReference type="SUPFAM" id="SSF158472">
    <property type="entry name" value="HAMP domain-like"/>
    <property type="match status" value="1"/>
</dbReference>
<keyword evidence="4" id="KW-0597">Phosphoprotein</keyword>
<dbReference type="PROSITE" id="PS50109">
    <property type="entry name" value="HIS_KIN"/>
    <property type="match status" value="1"/>
</dbReference>
<dbReference type="GO" id="GO:0005886">
    <property type="term" value="C:plasma membrane"/>
    <property type="evidence" value="ECO:0000318"/>
    <property type="project" value="GO_Central"/>
</dbReference>
<evidence type="ECO:0000256" key="3">
    <source>
        <dbReference type="ARBA" id="ARBA00012438"/>
    </source>
</evidence>
<evidence type="ECO:0000313" key="14">
    <source>
        <dbReference type="EMBL" id="BAC88802.1"/>
    </source>
</evidence>
<dbReference type="PANTHER" id="PTHR45436:SF5">
    <property type="entry name" value="SENSOR HISTIDINE KINASE TRCS"/>
    <property type="match status" value="1"/>
</dbReference>
<dbReference type="EMBL" id="BA000045">
    <property type="protein sequence ID" value="BAC88802.1"/>
    <property type="molecule type" value="Genomic_DNA"/>
</dbReference>
<dbReference type="PhylomeDB" id="Q7NMA5"/>
<evidence type="ECO:0000259" key="12">
    <source>
        <dbReference type="PROSITE" id="PS50109"/>
    </source>
</evidence>
<dbReference type="FunFam" id="3.30.565.10:FF:000461">
    <property type="entry name" value="Sensor histidine kinase, copper metabolism, putative"/>
    <property type="match status" value="1"/>
</dbReference>
<dbReference type="InterPro" id="IPR005467">
    <property type="entry name" value="His_kinase_dom"/>
</dbReference>
<dbReference type="PANTHER" id="PTHR45436">
    <property type="entry name" value="SENSOR HISTIDINE KINASE YKOH"/>
    <property type="match status" value="1"/>
</dbReference>
<dbReference type="PROSITE" id="PS50885">
    <property type="entry name" value="HAMP"/>
    <property type="match status" value="1"/>
</dbReference>
<dbReference type="CDD" id="cd00082">
    <property type="entry name" value="HisKA"/>
    <property type="match status" value="1"/>
</dbReference>
<dbReference type="InterPro" id="IPR004358">
    <property type="entry name" value="Sig_transdc_His_kin-like_C"/>
</dbReference>
<dbReference type="Gene3D" id="3.30.565.10">
    <property type="entry name" value="Histidine kinase-like ATPase, C-terminal domain"/>
    <property type="match status" value="1"/>
</dbReference>
<feature type="domain" description="HAMP" evidence="13">
    <location>
        <begin position="192"/>
        <end position="244"/>
    </location>
</feature>
<reference evidence="14 15" key="1">
    <citation type="journal article" date="2003" name="DNA Res.">
        <title>Complete genome structure of Gloeobacter violaceus PCC 7421, a cyanobacterium that lacks thylakoids.</title>
        <authorList>
            <person name="Nakamura Y."/>
            <person name="Kaneko T."/>
            <person name="Sato S."/>
            <person name="Mimuro M."/>
            <person name="Miyashita H."/>
            <person name="Tsuchiya T."/>
            <person name="Sasamoto S."/>
            <person name="Watanabe A."/>
            <person name="Kawashima K."/>
            <person name="Kishida Y."/>
            <person name="Kiyokawa C."/>
            <person name="Kohara M."/>
            <person name="Matsumoto M."/>
            <person name="Matsuno A."/>
            <person name="Nakazaki N."/>
            <person name="Shimpo S."/>
            <person name="Takeuchi C."/>
            <person name="Yamada M."/>
            <person name="Tabata S."/>
        </authorList>
    </citation>
    <scope>NUCLEOTIDE SEQUENCE [LARGE SCALE GENOMIC DNA]</scope>
    <source>
        <strain evidence="15">ATCC 29082 / PCC 7421</strain>
    </source>
</reference>
<evidence type="ECO:0000256" key="8">
    <source>
        <dbReference type="ARBA" id="ARBA00022989"/>
    </source>
</evidence>
<dbReference type="eggNOG" id="COG2205">
    <property type="taxonomic scope" value="Bacteria"/>
</dbReference>
<dbReference type="GO" id="GO:0000155">
    <property type="term" value="F:phosphorelay sensor kinase activity"/>
    <property type="evidence" value="ECO:0000318"/>
    <property type="project" value="GO_Central"/>
</dbReference>
<name>Q7NMA5_GLOVI</name>
<sequence>MSFHPRALVPRTLWGRLTLAFVGLTAACLWGIGLVLGDALNNFFVQDAQARLDRQARGLAELAPSDWRAATRLSARQNQLQVLVFDARENTVASAQGLAGVHQVVIPRGIVRKTLTGQGQRGRLWVEGETKYPWWLYSTAPVRTSGAIGAAVYVAMPLLRPRRFAQQVTGLAMLCVGGAMVLAVLAGLGLARTIAGPLQRLTRQARQLEAGDYQARCGLDGDDEIARLGLTLDAMAGRLEETIASLKAQEASRRELLANISHDLRTPLTAMRLSLEAVLDGVVNGEQVGGYLEKMRREAIYLGQLVDQLMLLARSDSGQLEVSLREVPIAALLGEALERIEPQAIARGVFLDGRWSGHLPAVRLDAHLSAQVLANLLDNAVKYTPEGGSVILSARDTGGGAVQITVEDTGSGMDAQVLKRATERFWRADPARSGGGFGLGLAIAERLCRLQGVGLEIASAPGRGTAVILRLPVRRPDSAA</sequence>
<dbReference type="InterPro" id="IPR050428">
    <property type="entry name" value="TCS_sensor_his_kinase"/>
</dbReference>
<dbReference type="SMART" id="SM00304">
    <property type="entry name" value="HAMP"/>
    <property type="match status" value="1"/>
</dbReference>
<dbReference type="SMART" id="SM00387">
    <property type="entry name" value="HATPase_c"/>
    <property type="match status" value="1"/>
</dbReference>
<keyword evidence="8 11" id="KW-1133">Transmembrane helix</keyword>
<gene>
    <name evidence="14" type="ordered locus">glr0861</name>
</gene>
<dbReference type="InterPro" id="IPR036890">
    <property type="entry name" value="HATPase_C_sf"/>
</dbReference>
<dbReference type="HOGENOM" id="CLU_000445_89_6_3"/>
<dbReference type="Gene3D" id="6.10.340.10">
    <property type="match status" value="1"/>
</dbReference>
<protein>
    <recommendedName>
        <fullName evidence="3">histidine kinase</fullName>
        <ecNumber evidence="3">2.7.13.3</ecNumber>
    </recommendedName>
</protein>
<evidence type="ECO:0000256" key="6">
    <source>
        <dbReference type="ARBA" id="ARBA00022692"/>
    </source>
</evidence>
<dbReference type="Pfam" id="PF02518">
    <property type="entry name" value="HATPase_c"/>
    <property type="match status" value="1"/>
</dbReference>
<dbReference type="GO" id="GO:0009927">
    <property type="term" value="F:histidine phosphotransfer kinase activity"/>
    <property type="evidence" value="ECO:0000318"/>
    <property type="project" value="GO_Central"/>
</dbReference>
<dbReference type="Gene3D" id="1.10.287.130">
    <property type="match status" value="1"/>
</dbReference>
<dbReference type="InterPro" id="IPR036097">
    <property type="entry name" value="HisK_dim/P_sf"/>
</dbReference>
<comment type="catalytic activity">
    <reaction evidence="1">
        <text>ATP + protein L-histidine = ADP + protein N-phospho-L-histidine.</text>
        <dbReference type="EC" id="2.7.13.3"/>
    </reaction>
</comment>
<dbReference type="PROSITE" id="PS51257">
    <property type="entry name" value="PROKAR_LIPOPROTEIN"/>
    <property type="match status" value="1"/>
</dbReference>
<dbReference type="CDD" id="cd06225">
    <property type="entry name" value="HAMP"/>
    <property type="match status" value="1"/>
</dbReference>
<dbReference type="EnsemblBacteria" id="BAC88802">
    <property type="protein sequence ID" value="BAC88802"/>
    <property type="gene ID" value="BAC88802"/>
</dbReference>
<evidence type="ECO:0000256" key="7">
    <source>
        <dbReference type="ARBA" id="ARBA00022777"/>
    </source>
</evidence>
<dbReference type="InterPro" id="IPR003594">
    <property type="entry name" value="HATPase_dom"/>
</dbReference>
<dbReference type="KEGG" id="gvi:glr0861"/>
<dbReference type="CDD" id="cd00075">
    <property type="entry name" value="HATPase"/>
    <property type="match status" value="1"/>
</dbReference>
<evidence type="ECO:0000256" key="5">
    <source>
        <dbReference type="ARBA" id="ARBA00022679"/>
    </source>
</evidence>
<dbReference type="Proteomes" id="UP000000557">
    <property type="component" value="Chromosome"/>
</dbReference>
<dbReference type="AlphaFoldDB" id="Q7NMA5"/>
<evidence type="ECO:0000256" key="4">
    <source>
        <dbReference type="ARBA" id="ARBA00022553"/>
    </source>
</evidence>
<keyword evidence="10 11" id="KW-0472">Membrane</keyword>
<keyword evidence="6 11" id="KW-0812">Transmembrane</keyword>
<feature type="transmembrane region" description="Helical" evidence="11">
    <location>
        <begin position="168"/>
        <end position="191"/>
    </location>
</feature>
<organism evidence="14 15">
    <name type="scientific">Gloeobacter violaceus (strain ATCC 29082 / PCC 7421)</name>
    <dbReference type="NCBI Taxonomy" id="251221"/>
    <lineage>
        <taxon>Bacteria</taxon>
        <taxon>Bacillati</taxon>
        <taxon>Cyanobacteriota</taxon>
        <taxon>Cyanophyceae</taxon>
        <taxon>Gloeobacterales</taxon>
        <taxon>Gloeobacteraceae</taxon>
        <taxon>Gloeobacter</taxon>
    </lineage>
</organism>
<evidence type="ECO:0000256" key="9">
    <source>
        <dbReference type="ARBA" id="ARBA00023012"/>
    </source>
</evidence>
<dbReference type="GO" id="GO:0000160">
    <property type="term" value="P:phosphorelay signal transduction system"/>
    <property type="evidence" value="ECO:0000318"/>
    <property type="project" value="GO_Central"/>
</dbReference>
<dbReference type="SUPFAM" id="SSF55874">
    <property type="entry name" value="ATPase domain of HSP90 chaperone/DNA topoisomerase II/histidine kinase"/>
    <property type="match status" value="1"/>
</dbReference>
<proteinExistence type="predicted"/>
<evidence type="ECO:0000256" key="11">
    <source>
        <dbReference type="SAM" id="Phobius"/>
    </source>
</evidence>
<dbReference type="InterPro" id="IPR003661">
    <property type="entry name" value="HisK_dim/P_dom"/>
</dbReference>
<evidence type="ECO:0000256" key="10">
    <source>
        <dbReference type="ARBA" id="ARBA00023136"/>
    </source>
</evidence>
<evidence type="ECO:0000259" key="13">
    <source>
        <dbReference type="PROSITE" id="PS50885"/>
    </source>
</evidence>
<dbReference type="InParanoid" id="Q7NMA5"/>
<keyword evidence="15" id="KW-1185">Reference proteome</keyword>
<dbReference type="PRINTS" id="PR00344">
    <property type="entry name" value="BCTRLSENSOR"/>
</dbReference>
<accession>Q7NMA5</accession>
<feature type="domain" description="Histidine kinase" evidence="12">
    <location>
        <begin position="259"/>
        <end position="475"/>
    </location>
</feature>
<evidence type="ECO:0000256" key="2">
    <source>
        <dbReference type="ARBA" id="ARBA00004370"/>
    </source>
</evidence>
<dbReference type="Pfam" id="PF00672">
    <property type="entry name" value="HAMP"/>
    <property type="match status" value="1"/>
</dbReference>
<keyword evidence="5" id="KW-0808">Transferase</keyword>
<keyword evidence="7 14" id="KW-0418">Kinase</keyword>
<evidence type="ECO:0000313" key="15">
    <source>
        <dbReference type="Proteomes" id="UP000000557"/>
    </source>
</evidence>
<dbReference type="OrthoDB" id="9763461at2"/>
<keyword evidence="9" id="KW-0902">Two-component regulatory system</keyword>
<feature type="transmembrane region" description="Helical" evidence="11">
    <location>
        <begin position="134"/>
        <end position="156"/>
    </location>
</feature>
<reference evidence="14 15" key="2">
    <citation type="journal article" date="2003" name="DNA Res.">
        <title>Complete genome structure of Gloeobacter violaceus PCC 7421, a cyanobacterium that lacks thylakoids (supplement).</title>
        <authorList>
            <person name="Nakamura Y."/>
            <person name="Kaneko T."/>
            <person name="Sato S."/>
            <person name="Mimuro M."/>
            <person name="Miyashita H."/>
            <person name="Tsuchiya T."/>
            <person name="Sasamoto S."/>
            <person name="Watanabe A."/>
            <person name="Kawashima K."/>
            <person name="Kishida Y."/>
            <person name="Kiyokawa C."/>
            <person name="Kohara M."/>
            <person name="Matsumoto M."/>
            <person name="Matsuno A."/>
            <person name="Nakazaki N."/>
            <person name="Shimpo S."/>
            <person name="Takeuchi C."/>
            <person name="Yamada M."/>
            <person name="Tabata S."/>
        </authorList>
    </citation>
    <scope>NUCLEOTIDE SEQUENCE [LARGE SCALE GENOMIC DNA]</scope>
    <source>
        <strain evidence="15">ATCC 29082 / PCC 7421</strain>
    </source>
</reference>